<feature type="binding site" evidence="7">
    <location>
        <position position="103"/>
    </location>
    <ligand>
        <name>Zn(2+)</name>
        <dbReference type="ChEBI" id="CHEBI:29105"/>
        <note>catalytic</note>
    </ligand>
</feature>
<comment type="function">
    <text evidence="7">Single strand-specific metallo-endoribonuclease involved in late-stage 70S ribosome quality control and in maturation of the 3' terminus of the 16S rRNA.</text>
</comment>
<evidence type="ECO:0000256" key="6">
    <source>
        <dbReference type="ARBA" id="ARBA00022833"/>
    </source>
</evidence>
<comment type="subcellular location">
    <subcellularLocation>
        <location evidence="7">Cytoplasm</location>
    </subcellularLocation>
</comment>
<dbReference type="Gene3D" id="3.40.390.30">
    <property type="entry name" value="Metalloproteases ('zincins'), catalytic domain"/>
    <property type="match status" value="1"/>
</dbReference>
<gene>
    <name evidence="7 8" type="primary">ybeY</name>
    <name evidence="8" type="ORF">COU00_02055</name>
</gene>
<keyword evidence="7" id="KW-0698">rRNA processing</keyword>
<keyword evidence="3 7" id="KW-0479">Metal-binding</keyword>
<dbReference type="Proteomes" id="UP000229335">
    <property type="component" value="Unassembled WGS sequence"/>
</dbReference>
<keyword evidence="6 7" id="KW-0862">Zinc</keyword>
<reference evidence="9" key="1">
    <citation type="submission" date="2017-09" db="EMBL/GenBank/DDBJ databases">
        <title>Depth-based differentiation of microbial function through sediment-hosted aquifers and enrichment of novel symbionts in the deep terrestrial subsurface.</title>
        <authorList>
            <person name="Probst A.J."/>
            <person name="Ladd B."/>
            <person name="Jarett J.K."/>
            <person name="Geller-Mcgrath D.E."/>
            <person name="Sieber C.M.K."/>
            <person name="Emerson J.B."/>
            <person name="Anantharaman K."/>
            <person name="Thomas B.C."/>
            <person name="Malmstrom R."/>
            <person name="Stieglmeier M."/>
            <person name="Klingl A."/>
            <person name="Woyke T."/>
            <person name="Ryan C.M."/>
            <person name="Banfield J.F."/>
        </authorList>
    </citation>
    <scope>NUCLEOTIDE SEQUENCE [LARGE SCALE GENOMIC DNA]</scope>
</reference>
<accession>A0A2M6WM99</accession>
<evidence type="ECO:0000256" key="5">
    <source>
        <dbReference type="ARBA" id="ARBA00022801"/>
    </source>
</evidence>
<dbReference type="SUPFAM" id="SSF55486">
    <property type="entry name" value="Metalloproteases ('zincins'), catalytic domain"/>
    <property type="match status" value="1"/>
</dbReference>
<dbReference type="PANTHER" id="PTHR46986:SF1">
    <property type="entry name" value="ENDORIBONUCLEASE YBEY, CHLOROPLASTIC"/>
    <property type="match status" value="1"/>
</dbReference>
<keyword evidence="5 7" id="KW-0378">Hydrolase</keyword>
<dbReference type="HAMAP" id="MF_00009">
    <property type="entry name" value="Endoribonucl_YbeY"/>
    <property type="match status" value="1"/>
</dbReference>
<dbReference type="PANTHER" id="PTHR46986">
    <property type="entry name" value="ENDORIBONUCLEASE YBEY, CHLOROPLASTIC"/>
    <property type="match status" value="1"/>
</dbReference>
<dbReference type="InterPro" id="IPR002036">
    <property type="entry name" value="YbeY"/>
</dbReference>
<evidence type="ECO:0000256" key="1">
    <source>
        <dbReference type="ARBA" id="ARBA00010875"/>
    </source>
</evidence>
<organism evidence="8 9">
    <name type="scientific">Candidatus Falkowbacteria bacterium CG10_big_fil_rev_8_21_14_0_10_43_11</name>
    <dbReference type="NCBI Taxonomy" id="1974568"/>
    <lineage>
        <taxon>Bacteria</taxon>
        <taxon>Candidatus Falkowiibacteriota</taxon>
    </lineage>
</organism>
<dbReference type="GO" id="GO:0004521">
    <property type="term" value="F:RNA endonuclease activity"/>
    <property type="evidence" value="ECO:0007669"/>
    <property type="project" value="UniProtKB-UniRule"/>
</dbReference>
<name>A0A2M6WM99_9BACT</name>
<feature type="binding site" evidence="7">
    <location>
        <position position="107"/>
    </location>
    <ligand>
        <name>Zn(2+)</name>
        <dbReference type="ChEBI" id="CHEBI:29105"/>
        <note>catalytic</note>
    </ligand>
</feature>
<dbReference type="InterPro" id="IPR023091">
    <property type="entry name" value="MetalPrtase_cat_dom_sf_prd"/>
</dbReference>
<keyword evidence="2 7" id="KW-0540">Nuclease</keyword>
<dbReference type="GO" id="GO:0004222">
    <property type="term" value="F:metalloendopeptidase activity"/>
    <property type="evidence" value="ECO:0007669"/>
    <property type="project" value="InterPro"/>
</dbReference>
<evidence type="ECO:0000256" key="7">
    <source>
        <dbReference type="HAMAP-Rule" id="MF_00009"/>
    </source>
</evidence>
<evidence type="ECO:0000256" key="2">
    <source>
        <dbReference type="ARBA" id="ARBA00022722"/>
    </source>
</evidence>
<dbReference type="EC" id="3.1.-.-" evidence="7"/>
<dbReference type="EMBL" id="PFAS01000033">
    <property type="protein sequence ID" value="PIT93864.1"/>
    <property type="molecule type" value="Genomic_DNA"/>
</dbReference>
<proteinExistence type="inferred from homology"/>
<dbReference type="AlphaFoldDB" id="A0A2M6WM99"/>
<dbReference type="GO" id="GO:0008270">
    <property type="term" value="F:zinc ion binding"/>
    <property type="evidence" value="ECO:0007669"/>
    <property type="project" value="UniProtKB-UniRule"/>
</dbReference>
<evidence type="ECO:0000256" key="4">
    <source>
        <dbReference type="ARBA" id="ARBA00022759"/>
    </source>
</evidence>
<comment type="cofactor">
    <cofactor evidence="7">
        <name>Zn(2+)</name>
        <dbReference type="ChEBI" id="CHEBI:29105"/>
    </cofactor>
    <text evidence="7">Binds 1 zinc ion.</text>
</comment>
<keyword evidence="7" id="KW-0963">Cytoplasm</keyword>
<evidence type="ECO:0000313" key="9">
    <source>
        <dbReference type="Proteomes" id="UP000229335"/>
    </source>
</evidence>
<comment type="caution">
    <text evidence="8">The sequence shown here is derived from an EMBL/GenBank/DDBJ whole genome shotgun (WGS) entry which is preliminary data.</text>
</comment>
<protein>
    <recommendedName>
        <fullName evidence="7">Endoribonuclease YbeY</fullName>
        <ecNumber evidence="7">3.1.-.-</ecNumber>
    </recommendedName>
</protein>
<comment type="similarity">
    <text evidence="1 7">Belongs to the endoribonuclease YbeY family.</text>
</comment>
<feature type="binding site" evidence="7">
    <location>
        <position position="113"/>
    </location>
    <ligand>
        <name>Zn(2+)</name>
        <dbReference type="ChEBI" id="CHEBI:29105"/>
        <note>catalytic</note>
    </ligand>
</feature>
<dbReference type="GO" id="GO:0006364">
    <property type="term" value="P:rRNA processing"/>
    <property type="evidence" value="ECO:0007669"/>
    <property type="project" value="UniProtKB-UniRule"/>
</dbReference>
<evidence type="ECO:0000313" key="8">
    <source>
        <dbReference type="EMBL" id="PIT93864.1"/>
    </source>
</evidence>
<dbReference type="Pfam" id="PF02130">
    <property type="entry name" value="YbeY"/>
    <property type="match status" value="1"/>
</dbReference>
<evidence type="ECO:0000256" key="3">
    <source>
        <dbReference type="ARBA" id="ARBA00022723"/>
    </source>
</evidence>
<dbReference type="GO" id="GO:0005737">
    <property type="term" value="C:cytoplasm"/>
    <property type="evidence" value="ECO:0007669"/>
    <property type="project" value="UniProtKB-SubCell"/>
</dbReference>
<sequence length="134" mass="15402">MRLEINNVTKDKINTKILKKGAVVFSRRMKLNNKAVSVAFVSGQRIRSLNKRYRKINKVTDILSFAGEGEFLGELIICYPQIRRQAKQAGNKIKDELLFIFIHGLLHLVSYDDTTKKGYKEMMELGKKISKSII</sequence>
<dbReference type="NCBIfam" id="TIGR00043">
    <property type="entry name" value="rRNA maturation RNase YbeY"/>
    <property type="match status" value="1"/>
</dbReference>
<keyword evidence="4 7" id="KW-0255">Endonuclease</keyword>
<keyword evidence="7" id="KW-0690">Ribosome biogenesis</keyword>